<dbReference type="InterPro" id="IPR001279">
    <property type="entry name" value="Metallo-B-lactamas"/>
</dbReference>
<evidence type="ECO:0000256" key="2">
    <source>
        <dbReference type="ARBA" id="ARBA00022801"/>
    </source>
</evidence>
<dbReference type="Pfam" id="PF12706">
    <property type="entry name" value="Lactamase_B_2"/>
    <property type="match status" value="1"/>
</dbReference>
<dbReference type="PANTHER" id="PTHR46018">
    <property type="entry name" value="ZINC PHOSPHODIESTERASE ELAC PROTEIN 1"/>
    <property type="match status" value="1"/>
</dbReference>
<name>A0ABY5PAP9_9ACTN</name>
<feature type="domain" description="Metallo-beta-lactamase" evidence="3">
    <location>
        <begin position="23"/>
        <end position="222"/>
    </location>
</feature>
<sequence length="283" mass="29727">MIVLGSLGGQSYTDVSGARLRAGTSVAFVVDGAVYLVDCGLGSLARLLEAGLTPADVRAVLVTHHHADHTADLGALLVHAWSAGRRPEVRVHGPAPTASWVRALPDVHRVATDRAVAHATRPAFSAFVRAEEFATGGDAAVVLRDDRVEVRALTVDHGGLPSVAYRVRTADRDVVLSGDTGGKTDLAGFAAGADTLMHEVIDFPLAERVLRAQGAAEEFIGHQRDDHSPPEVCGATATRAGVRTLVLYHLIPGTPGVTDTAWRAKVAPSFAGRVLVARDLLEV</sequence>
<dbReference type="PANTHER" id="PTHR46018:SF2">
    <property type="entry name" value="ZINC PHOSPHODIESTERASE ELAC PROTEIN 1"/>
    <property type="match status" value="1"/>
</dbReference>
<keyword evidence="1" id="KW-0255">Endonuclease</keyword>
<keyword evidence="1" id="KW-0540">Nuclease</keyword>
<dbReference type="Gene3D" id="3.60.15.10">
    <property type="entry name" value="Ribonuclease Z/Hydroxyacylglutathione hydrolase-like"/>
    <property type="match status" value="1"/>
</dbReference>
<dbReference type="InterPro" id="IPR036866">
    <property type="entry name" value="RibonucZ/Hydroxyglut_hydro"/>
</dbReference>
<evidence type="ECO:0000259" key="3">
    <source>
        <dbReference type="SMART" id="SM00849"/>
    </source>
</evidence>
<dbReference type="EMBL" id="CP088295">
    <property type="protein sequence ID" value="UUY01749.1"/>
    <property type="molecule type" value="Genomic_DNA"/>
</dbReference>
<dbReference type="InterPro" id="IPR044094">
    <property type="entry name" value="AtsA-like_MBL-fold"/>
</dbReference>
<dbReference type="RefSeq" id="WP_353862298.1">
    <property type="nucleotide sequence ID" value="NZ_CP088295.1"/>
</dbReference>
<dbReference type="SMART" id="SM00849">
    <property type="entry name" value="Lactamase_B"/>
    <property type="match status" value="1"/>
</dbReference>
<dbReference type="Proteomes" id="UP001058860">
    <property type="component" value="Chromosome"/>
</dbReference>
<gene>
    <name evidence="4" type="ORF">LRS13_13555</name>
</gene>
<keyword evidence="5" id="KW-1185">Reference proteome</keyword>
<dbReference type="CDD" id="cd07719">
    <property type="entry name" value="arylsulfatase_AtsA-like_MBL-fold"/>
    <property type="match status" value="1"/>
</dbReference>
<organism evidence="4 5">
    <name type="scientific">Svornostia abyssi</name>
    <dbReference type="NCBI Taxonomy" id="2898438"/>
    <lineage>
        <taxon>Bacteria</taxon>
        <taxon>Bacillati</taxon>
        <taxon>Actinomycetota</taxon>
        <taxon>Thermoleophilia</taxon>
        <taxon>Solirubrobacterales</taxon>
        <taxon>Baekduiaceae</taxon>
        <taxon>Svornostia</taxon>
    </lineage>
</organism>
<evidence type="ECO:0000313" key="5">
    <source>
        <dbReference type="Proteomes" id="UP001058860"/>
    </source>
</evidence>
<dbReference type="SUPFAM" id="SSF56281">
    <property type="entry name" value="Metallo-hydrolase/oxidoreductase"/>
    <property type="match status" value="1"/>
</dbReference>
<keyword evidence="2" id="KW-0378">Hydrolase</keyword>
<accession>A0ABY5PAP9</accession>
<reference evidence="5" key="1">
    <citation type="submission" date="2021-11" db="EMBL/GenBank/DDBJ databases">
        <title>Cultivation dependent microbiological survey of springs from the worlds oldest radium mine currently devoted to the extraction of radon-saturated water.</title>
        <authorList>
            <person name="Kapinusova G."/>
            <person name="Smrhova T."/>
            <person name="Strejcek M."/>
            <person name="Suman J."/>
            <person name="Jani K."/>
            <person name="Pajer P."/>
            <person name="Uhlik O."/>
        </authorList>
    </citation>
    <scope>NUCLEOTIDE SEQUENCE [LARGE SCALE GENOMIC DNA]</scope>
    <source>
        <strain evidence="5">J379</strain>
    </source>
</reference>
<proteinExistence type="predicted"/>
<protein>
    <submittedName>
        <fullName evidence="4">MBL fold metallo-hydrolase</fullName>
    </submittedName>
</protein>
<evidence type="ECO:0000256" key="1">
    <source>
        <dbReference type="ARBA" id="ARBA00022759"/>
    </source>
</evidence>
<evidence type="ECO:0000313" key="4">
    <source>
        <dbReference type="EMBL" id="UUY01749.1"/>
    </source>
</evidence>